<proteinExistence type="predicted"/>
<evidence type="ECO:0000313" key="3">
    <source>
        <dbReference type="EMBL" id="KAF7509638.1"/>
    </source>
</evidence>
<reference evidence="3" key="1">
    <citation type="submission" date="2020-02" db="EMBL/GenBank/DDBJ databases">
        <authorList>
            <person name="Palmer J.M."/>
        </authorList>
    </citation>
    <scope>NUCLEOTIDE SEQUENCE</scope>
    <source>
        <strain evidence="3">EPUS1.4</strain>
        <tissue evidence="3">Thallus</tissue>
    </source>
</reference>
<protein>
    <submittedName>
        <fullName evidence="3">Uncharacterized protein</fullName>
    </submittedName>
</protein>
<feature type="signal peptide" evidence="2">
    <location>
        <begin position="1"/>
        <end position="26"/>
    </location>
</feature>
<sequence length="280" mass="31140">MSAQKHTAFTMIPMRFLLFTILMAHAKPLPADLDKLAVPPDFMTARQCPEDRPLIDCFHPHFGLVYGPQAGKAIYRAKPGIGSDLKAGQTSNAAEVLSLRGSTTECVFFHGACHEIPGISGLAKEIPAEATGEHTESGHEDDREDDREDHNESHGEDDVKLDKHTSNSATAHPDRELAVAPSDEDAVETDTKTLTKRRAGLNGFYMDCGNHELTSYCYAPPRNLLLRQHWHFSEQFISLGMRTQLQMSLSWPRLTSRIVHQTLDSLPETSEWIFCGGWCG</sequence>
<feature type="region of interest" description="Disordered" evidence="1">
    <location>
        <begin position="129"/>
        <end position="191"/>
    </location>
</feature>
<dbReference type="OrthoDB" id="10386465at2759"/>
<evidence type="ECO:0000256" key="2">
    <source>
        <dbReference type="SAM" id="SignalP"/>
    </source>
</evidence>
<feature type="compositionally biased region" description="Basic and acidic residues" evidence="1">
    <location>
        <begin position="131"/>
        <end position="141"/>
    </location>
</feature>
<keyword evidence="4" id="KW-1185">Reference proteome</keyword>
<dbReference type="AlphaFoldDB" id="A0A8H7E660"/>
<feature type="compositionally biased region" description="Basic and acidic residues" evidence="1">
    <location>
        <begin position="148"/>
        <end position="165"/>
    </location>
</feature>
<gene>
    <name evidence="3" type="ORF">GJ744_007676</name>
</gene>
<name>A0A8H7E660_9EURO</name>
<feature type="chain" id="PRO_5034906545" evidence="2">
    <location>
        <begin position="27"/>
        <end position="280"/>
    </location>
</feature>
<evidence type="ECO:0000256" key="1">
    <source>
        <dbReference type="SAM" id="MobiDB-lite"/>
    </source>
</evidence>
<dbReference type="EMBL" id="JAACFV010000039">
    <property type="protein sequence ID" value="KAF7509638.1"/>
    <property type="molecule type" value="Genomic_DNA"/>
</dbReference>
<keyword evidence="2" id="KW-0732">Signal</keyword>
<comment type="caution">
    <text evidence="3">The sequence shown here is derived from an EMBL/GenBank/DDBJ whole genome shotgun (WGS) entry which is preliminary data.</text>
</comment>
<dbReference type="Proteomes" id="UP000606974">
    <property type="component" value="Unassembled WGS sequence"/>
</dbReference>
<evidence type="ECO:0000313" key="4">
    <source>
        <dbReference type="Proteomes" id="UP000606974"/>
    </source>
</evidence>
<accession>A0A8H7E660</accession>
<organism evidence="3 4">
    <name type="scientific">Endocarpon pusillum</name>
    <dbReference type="NCBI Taxonomy" id="364733"/>
    <lineage>
        <taxon>Eukaryota</taxon>
        <taxon>Fungi</taxon>
        <taxon>Dikarya</taxon>
        <taxon>Ascomycota</taxon>
        <taxon>Pezizomycotina</taxon>
        <taxon>Eurotiomycetes</taxon>
        <taxon>Chaetothyriomycetidae</taxon>
        <taxon>Verrucariales</taxon>
        <taxon>Verrucariaceae</taxon>
        <taxon>Endocarpon</taxon>
    </lineage>
</organism>